<organism evidence="15 16">
    <name type="scientific">Thermus brevis</name>
    <dbReference type="NCBI Taxonomy" id="2862456"/>
    <lineage>
        <taxon>Bacteria</taxon>
        <taxon>Thermotogati</taxon>
        <taxon>Deinococcota</taxon>
        <taxon>Deinococci</taxon>
        <taxon>Thermales</taxon>
        <taxon>Thermaceae</taxon>
        <taxon>Thermus</taxon>
    </lineage>
</organism>
<comment type="pathway">
    <text evidence="1 11">Amino-acid biosynthesis; L-isoleucine biosynthesis; L-isoleucine from 2-oxobutanoate: step 1/4.</text>
</comment>
<dbReference type="PANTHER" id="PTHR18968:SF13">
    <property type="entry name" value="ACETOLACTATE SYNTHASE CATALYTIC SUBUNIT, MITOCHONDRIAL"/>
    <property type="match status" value="1"/>
</dbReference>
<dbReference type="PANTHER" id="PTHR18968">
    <property type="entry name" value="THIAMINE PYROPHOSPHATE ENZYMES"/>
    <property type="match status" value="1"/>
</dbReference>
<keyword evidence="10 11" id="KW-0100">Branched-chain amino acid biosynthesis</keyword>
<name>A0ABS6ZZD2_9DEIN</name>
<evidence type="ECO:0000256" key="4">
    <source>
        <dbReference type="ARBA" id="ARBA00013145"/>
    </source>
</evidence>
<keyword evidence="5 11" id="KW-0028">Amino-acid biosynthesis</keyword>
<dbReference type="RefSeq" id="WP_219759926.1">
    <property type="nucleotide sequence ID" value="NZ_JAHXRS010000018.1"/>
</dbReference>
<dbReference type="InterPro" id="IPR000399">
    <property type="entry name" value="TPP-bd_CS"/>
</dbReference>
<dbReference type="Proteomes" id="UP000724268">
    <property type="component" value="Unassembled WGS sequence"/>
</dbReference>
<evidence type="ECO:0000259" key="13">
    <source>
        <dbReference type="Pfam" id="PF02775"/>
    </source>
</evidence>
<dbReference type="InterPro" id="IPR029061">
    <property type="entry name" value="THDP-binding"/>
</dbReference>
<feature type="domain" description="Thiamine pyrophosphate enzyme central" evidence="12">
    <location>
        <begin position="190"/>
        <end position="323"/>
    </location>
</feature>
<dbReference type="InterPro" id="IPR029035">
    <property type="entry name" value="DHS-like_NAD/FAD-binding_dom"/>
</dbReference>
<feature type="domain" description="Thiamine pyrophosphate enzyme TPP-binding" evidence="13">
    <location>
        <begin position="379"/>
        <end position="527"/>
    </location>
</feature>
<comment type="similarity">
    <text evidence="3 11">Belongs to the TPP enzyme family.</text>
</comment>
<accession>A0ABS6ZZD2</accession>
<dbReference type="InterPro" id="IPR012000">
    <property type="entry name" value="Thiamin_PyroP_enz_cen_dom"/>
</dbReference>
<evidence type="ECO:0000256" key="2">
    <source>
        <dbReference type="ARBA" id="ARBA00005025"/>
    </source>
</evidence>
<dbReference type="SUPFAM" id="SSF52518">
    <property type="entry name" value="Thiamin diphosphate-binding fold (THDP-binding)"/>
    <property type="match status" value="2"/>
</dbReference>
<evidence type="ECO:0000256" key="5">
    <source>
        <dbReference type="ARBA" id="ARBA00022605"/>
    </source>
</evidence>
<proteinExistence type="inferred from homology"/>
<dbReference type="InterPro" id="IPR045229">
    <property type="entry name" value="TPP_enz"/>
</dbReference>
<keyword evidence="8 11" id="KW-0460">Magnesium</keyword>
<evidence type="ECO:0000313" key="16">
    <source>
        <dbReference type="Proteomes" id="UP000724268"/>
    </source>
</evidence>
<dbReference type="EC" id="2.2.1.6" evidence="4 11"/>
<dbReference type="Pfam" id="PF02776">
    <property type="entry name" value="TPP_enzyme_N"/>
    <property type="match status" value="1"/>
</dbReference>
<dbReference type="InterPro" id="IPR039368">
    <property type="entry name" value="AHAS_TPP"/>
</dbReference>
<dbReference type="EMBL" id="JAHXRS010000018">
    <property type="protein sequence ID" value="MBW6395429.1"/>
    <property type="molecule type" value="Genomic_DNA"/>
</dbReference>
<evidence type="ECO:0000256" key="6">
    <source>
        <dbReference type="ARBA" id="ARBA00022679"/>
    </source>
</evidence>
<keyword evidence="6 11" id="KW-0808">Transferase</keyword>
<evidence type="ECO:0000256" key="8">
    <source>
        <dbReference type="ARBA" id="ARBA00022842"/>
    </source>
</evidence>
<comment type="cofactor">
    <cofactor evidence="11">
        <name>Mg(2+)</name>
        <dbReference type="ChEBI" id="CHEBI:18420"/>
    </cofactor>
    <text evidence="11">Binds 1 Mg(2+) ion per subunit.</text>
</comment>
<dbReference type="GO" id="GO:0003984">
    <property type="term" value="F:acetolactate synthase activity"/>
    <property type="evidence" value="ECO:0007669"/>
    <property type="project" value="UniProtKB-EC"/>
</dbReference>
<dbReference type="InterPro" id="IPR012846">
    <property type="entry name" value="Acetolactate_synth_lsu"/>
</dbReference>
<dbReference type="CDD" id="cd07035">
    <property type="entry name" value="TPP_PYR_POX_like"/>
    <property type="match status" value="1"/>
</dbReference>
<comment type="caution">
    <text evidence="15">The sequence shown here is derived from an EMBL/GenBank/DDBJ whole genome shotgun (WGS) entry which is preliminary data.</text>
</comment>
<comment type="pathway">
    <text evidence="2 11">Amino-acid biosynthesis; L-valine biosynthesis; L-valine from pyruvate: step 1/4.</text>
</comment>
<dbReference type="InterPro" id="IPR012001">
    <property type="entry name" value="Thiamin_PyroP_enz_TPP-bd_dom"/>
</dbReference>
<keyword evidence="7 11" id="KW-0479">Metal-binding</keyword>
<evidence type="ECO:0000256" key="9">
    <source>
        <dbReference type="ARBA" id="ARBA00023052"/>
    </source>
</evidence>
<evidence type="ECO:0000256" key="11">
    <source>
        <dbReference type="RuleBase" id="RU003591"/>
    </source>
</evidence>
<dbReference type="SUPFAM" id="SSF52467">
    <property type="entry name" value="DHS-like NAD/FAD-binding domain"/>
    <property type="match status" value="1"/>
</dbReference>
<dbReference type="Gene3D" id="3.40.50.970">
    <property type="match status" value="2"/>
</dbReference>
<evidence type="ECO:0000259" key="14">
    <source>
        <dbReference type="Pfam" id="PF02776"/>
    </source>
</evidence>
<evidence type="ECO:0000313" key="15">
    <source>
        <dbReference type="EMBL" id="MBW6395429.1"/>
    </source>
</evidence>
<evidence type="ECO:0000256" key="1">
    <source>
        <dbReference type="ARBA" id="ARBA00004974"/>
    </source>
</evidence>
<dbReference type="Pfam" id="PF00205">
    <property type="entry name" value="TPP_enzyme_M"/>
    <property type="match status" value="1"/>
</dbReference>
<sequence length="562" mass="61074">MKGAEALLKALEREGVEVIFGHPGGAIMPTYDALYDSPIRHILVRHEQGGVHAATAYARASGKVGVVMATSGPGALNLVTGLADAYMDSTPVVAITGNVPRALIGTDAFQEADVTGVTMPITKHNYLVQEVNDIPRVVREAFHIASSGRPGPVLIDLPKDVQLAEFTGTFDVELELPGYKPTTKGHPKQIERALDALEKAERPILMVGGGAQHAHGELLAFAERTGIPVITTLMGLGAFPGNHPLWLGMPGMHGTVAANRAIHHADLILAVGLRFDDRVTGKVSRFAPHAHTIIHVDIDPAEIGKLVRTHIPIVGDARSVLREMLKGAKPLKLASWWRQLEEWRTRYPLRWRPRPHLQSQEVIKAFAEATGGHAIVTTGVGQHQMFAAQFFPVTRPRSFITSGGLGTMGVGLPFAIGAKVARPEELVIDFDGDGSFQMTLQELATVVKYKLDVKVVILNNGYLGMVRQWQDLFHAKRYSEVYLADSNPDFARLAEAYGIKGVRVERKEDLMKGVEAVLSTDGPVVAEFKVYHEEGVFPMIPAGGAAEDMIIEHPAEREEVEA</sequence>
<feature type="domain" description="Thiamine pyrophosphate enzyme N-terminal TPP-binding" evidence="14">
    <location>
        <begin position="1"/>
        <end position="114"/>
    </location>
</feature>
<protein>
    <recommendedName>
        <fullName evidence="4 11">Acetolactate synthase</fullName>
        <ecNumber evidence="4 11">2.2.1.6</ecNumber>
    </recommendedName>
</protein>
<reference evidence="15 16" key="1">
    <citation type="submission" date="2021-07" db="EMBL/GenBank/DDBJ databases">
        <title>Thermus aquaticus gen. n. and sp. n., a nonsporulating extreme thermophile.</title>
        <authorList>
            <person name="Hu C.-J."/>
            <person name="Li W.-J."/>
            <person name="Xian W.-D."/>
        </authorList>
    </citation>
    <scope>NUCLEOTIDE SEQUENCE [LARGE SCALE GENOMIC DNA]</scope>
    <source>
        <strain evidence="15 16">SYSU G05001</strain>
    </source>
</reference>
<comment type="catalytic activity">
    <reaction evidence="11">
        <text>2 pyruvate + H(+) = (2S)-2-acetolactate + CO2</text>
        <dbReference type="Rhea" id="RHEA:25249"/>
        <dbReference type="ChEBI" id="CHEBI:15361"/>
        <dbReference type="ChEBI" id="CHEBI:15378"/>
        <dbReference type="ChEBI" id="CHEBI:16526"/>
        <dbReference type="ChEBI" id="CHEBI:58476"/>
        <dbReference type="EC" id="2.2.1.6"/>
    </reaction>
</comment>
<gene>
    <name evidence="15" type="primary">ilvB</name>
    <name evidence="15" type="ORF">KZX47_09745</name>
</gene>
<evidence type="ECO:0000256" key="7">
    <source>
        <dbReference type="ARBA" id="ARBA00022723"/>
    </source>
</evidence>
<keyword evidence="16" id="KW-1185">Reference proteome</keyword>
<dbReference type="PROSITE" id="PS00187">
    <property type="entry name" value="TPP_ENZYMES"/>
    <property type="match status" value="1"/>
</dbReference>
<keyword evidence="9 11" id="KW-0786">Thiamine pyrophosphate</keyword>
<evidence type="ECO:0000259" key="12">
    <source>
        <dbReference type="Pfam" id="PF00205"/>
    </source>
</evidence>
<dbReference type="InterPro" id="IPR011766">
    <property type="entry name" value="TPP_enzyme_TPP-bd"/>
</dbReference>
<comment type="cofactor">
    <cofactor evidence="11">
        <name>thiamine diphosphate</name>
        <dbReference type="ChEBI" id="CHEBI:58937"/>
    </cofactor>
    <text evidence="11">Binds 1 thiamine pyrophosphate per subunit.</text>
</comment>
<evidence type="ECO:0000256" key="3">
    <source>
        <dbReference type="ARBA" id="ARBA00007812"/>
    </source>
</evidence>
<dbReference type="NCBIfam" id="TIGR00118">
    <property type="entry name" value="acolac_lg"/>
    <property type="match status" value="1"/>
</dbReference>
<dbReference type="Gene3D" id="3.40.50.1220">
    <property type="entry name" value="TPP-binding domain"/>
    <property type="match status" value="1"/>
</dbReference>
<evidence type="ECO:0000256" key="10">
    <source>
        <dbReference type="ARBA" id="ARBA00023304"/>
    </source>
</evidence>
<dbReference type="CDD" id="cd02015">
    <property type="entry name" value="TPP_AHAS"/>
    <property type="match status" value="1"/>
</dbReference>
<dbReference type="Pfam" id="PF02775">
    <property type="entry name" value="TPP_enzyme_C"/>
    <property type="match status" value="1"/>
</dbReference>